<dbReference type="EMBL" id="LN774769">
    <property type="protein sequence ID" value="CEN29472.1"/>
    <property type="molecule type" value="Genomic_DNA"/>
</dbReference>
<organism evidence="1 2">
    <name type="scientific">Pseudolactococcus piscium MKFS47</name>
    <dbReference type="NCBI Taxonomy" id="297352"/>
    <lineage>
        <taxon>Bacteria</taxon>
        <taxon>Bacillati</taxon>
        <taxon>Bacillota</taxon>
        <taxon>Bacilli</taxon>
        <taxon>Lactobacillales</taxon>
        <taxon>Streptococcaceae</taxon>
        <taxon>Pseudolactococcus</taxon>
    </lineage>
</organism>
<accession>A0A0D6E087</accession>
<dbReference type="Proteomes" id="UP000033166">
    <property type="component" value="Chromosome I"/>
</dbReference>
<reference evidence="2" key="1">
    <citation type="submission" date="2015-01" db="EMBL/GenBank/DDBJ databases">
        <authorList>
            <person name="Andreevskaya M."/>
        </authorList>
    </citation>
    <scope>NUCLEOTIDE SEQUENCE [LARGE SCALE GENOMIC DNA]</scope>
    <source>
        <strain evidence="2">MKFS47</strain>
    </source>
</reference>
<dbReference type="RefSeq" id="WP_047916437.1">
    <property type="nucleotide sequence ID" value="NZ_LN774769.1"/>
</dbReference>
<proteinExistence type="predicted"/>
<protein>
    <submittedName>
        <fullName evidence="1">Uncharacterized protein</fullName>
    </submittedName>
</protein>
<gene>
    <name evidence="1" type="ORF">LACPI_2272</name>
</gene>
<evidence type="ECO:0000313" key="1">
    <source>
        <dbReference type="EMBL" id="CEN29472.1"/>
    </source>
</evidence>
<sequence length="134" mass="15902">MRFKDFNLEIVTVERTSYDYQMTLNKNVITFSKGIVEELNYPNQVLFAFNKETKVMGIQVCRSTTKSSFKFSKNKEEQKGVVKISNRNLRDALLHIMDDWDSNKRYRVEGVYIPDDKAFIFELNKYHELKTQRG</sequence>
<dbReference type="KEGG" id="lpk:LACPI_2272"/>
<evidence type="ECO:0000313" key="2">
    <source>
        <dbReference type="Proteomes" id="UP000033166"/>
    </source>
</evidence>
<name>A0A0D6E087_9LACT</name>
<dbReference type="AlphaFoldDB" id="A0A0D6E087"/>
<dbReference type="HOGENOM" id="CLU_145280_0_0_9"/>